<protein>
    <submittedName>
        <fullName evidence="3">PRE_C2HC domain-containing protein</fullName>
    </submittedName>
</protein>
<proteinExistence type="predicted"/>
<accession>A0A0N4VDF8</accession>
<gene>
    <name evidence="1" type="ORF">EVEC_LOCUS8125</name>
</gene>
<reference evidence="3" key="1">
    <citation type="submission" date="2017-02" db="UniProtKB">
        <authorList>
            <consortium name="WormBaseParasite"/>
        </authorList>
    </citation>
    <scope>IDENTIFICATION</scope>
</reference>
<reference evidence="1 2" key="2">
    <citation type="submission" date="2018-10" db="EMBL/GenBank/DDBJ databases">
        <authorList>
            <consortium name="Pathogen Informatics"/>
        </authorList>
    </citation>
    <scope>NUCLEOTIDE SEQUENCE [LARGE SCALE GENOMIC DNA]</scope>
</reference>
<dbReference type="AlphaFoldDB" id="A0A0N4VDF8"/>
<organism evidence="3">
    <name type="scientific">Enterobius vermicularis</name>
    <name type="common">Human pinworm</name>
    <dbReference type="NCBI Taxonomy" id="51028"/>
    <lineage>
        <taxon>Eukaryota</taxon>
        <taxon>Metazoa</taxon>
        <taxon>Ecdysozoa</taxon>
        <taxon>Nematoda</taxon>
        <taxon>Chromadorea</taxon>
        <taxon>Rhabditida</taxon>
        <taxon>Spirurina</taxon>
        <taxon>Oxyuridomorpha</taxon>
        <taxon>Oxyuroidea</taxon>
        <taxon>Oxyuridae</taxon>
        <taxon>Enterobius</taxon>
    </lineage>
</organism>
<evidence type="ECO:0000313" key="2">
    <source>
        <dbReference type="Proteomes" id="UP000274131"/>
    </source>
</evidence>
<evidence type="ECO:0000313" key="3">
    <source>
        <dbReference type="WBParaSite" id="EVEC_0000864101-mRNA-1"/>
    </source>
</evidence>
<dbReference type="WBParaSite" id="EVEC_0000864101-mRNA-1">
    <property type="protein sequence ID" value="EVEC_0000864101-mRNA-1"/>
    <property type="gene ID" value="EVEC_0000864101"/>
</dbReference>
<keyword evidence="2" id="KW-1185">Reference proteome</keyword>
<evidence type="ECO:0000313" key="1">
    <source>
        <dbReference type="EMBL" id="VDD93374.1"/>
    </source>
</evidence>
<dbReference type="EMBL" id="UXUI01009275">
    <property type="protein sequence ID" value="VDD93374.1"/>
    <property type="molecule type" value="Genomic_DNA"/>
</dbReference>
<name>A0A0N4VDF8_ENTVE</name>
<sequence length="65" mass="7628">MELVDLPVENNKITYQNMENIERILQQLEGFGIDINHIIIRVIIEKKIPLPMLIKAKKKQCGQDR</sequence>
<dbReference type="Proteomes" id="UP000274131">
    <property type="component" value="Unassembled WGS sequence"/>
</dbReference>